<gene>
    <name evidence="5" type="ORF">GGQ86_004836</name>
</gene>
<accession>A0ABU1KP08</accession>
<organism evidence="5 6">
    <name type="scientific">Xanthobacter flavus</name>
    <dbReference type="NCBI Taxonomy" id="281"/>
    <lineage>
        <taxon>Bacteria</taxon>
        <taxon>Pseudomonadati</taxon>
        <taxon>Pseudomonadota</taxon>
        <taxon>Alphaproteobacteria</taxon>
        <taxon>Hyphomicrobiales</taxon>
        <taxon>Xanthobacteraceae</taxon>
        <taxon>Xanthobacter</taxon>
    </lineage>
</organism>
<feature type="domain" description="Transposase IS66 zinc-finger binding" evidence="3">
    <location>
        <begin position="126"/>
        <end position="171"/>
    </location>
</feature>
<evidence type="ECO:0000259" key="2">
    <source>
        <dbReference type="Pfam" id="PF03050"/>
    </source>
</evidence>
<dbReference type="PANTHER" id="PTHR33678">
    <property type="entry name" value="BLL1576 PROTEIN"/>
    <property type="match status" value="1"/>
</dbReference>
<dbReference type="InterPro" id="IPR004291">
    <property type="entry name" value="Transposase_IS66_central"/>
</dbReference>
<dbReference type="Gene3D" id="1.20.5.1700">
    <property type="match status" value="1"/>
</dbReference>
<dbReference type="PANTHER" id="PTHR33678:SF1">
    <property type="entry name" value="BLL1576 PROTEIN"/>
    <property type="match status" value="1"/>
</dbReference>
<evidence type="ECO:0000313" key="5">
    <source>
        <dbReference type="EMBL" id="MDR6336337.1"/>
    </source>
</evidence>
<feature type="coiled-coil region" evidence="1">
    <location>
        <begin position="36"/>
        <end position="89"/>
    </location>
</feature>
<name>A0ABU1KP08_XANFL</name>
<sequence length="242" mass="27135">MDPLPSDLAAAHAMILAERAARKEAEALAARAQAPNTGTDALIARLKLEIEKLRRELYGTRSERKARLLDQMEMQLEDLEADATEGELAAETAARSTDVRTFQRSRPARKPFPDHLSRERVVVPAPESCPCCGSSRLVKLGEDVTETLEVIPRQWKVTQTVRERFSCRACEAVTQPPAPFHVIPRGHAGPNLLAMVLFEKFGQHQPLNRQSERYAREGIDLPLSRRRIMSGPVPRRCARSTR</sequence>
<dbReference type="Pfam" id="PF13007">
    <property type="entry name" value="LZ_Tnp_IS66"/>
    <property type="match status" value="1"/>
</dbReference>
<keyword evidence="6" id="KW-1185">Reference proteome</keyword>
<feature type="domain" description="Transposase IS66 central" evidence="2">
    <location>
        <begin position="186"/>
        <end position="222"/>
    </location>
</feature>
<reference evidence="5 6" key="1">
    <citation type="submission" date="2023-07" db="EMBL/GenBank/DDBJ databases">
        <title>Genomic Encyclopedia of Type Strains, Phase IV (KMG-IV): sequencing the most valuable type-strain genomes for metagenomic binning, comparative biology and taxonomic classification.</title>
        <authorList>
            <person name="Goeker M."/>
        </authorList>
    </citation>
    <scope>NUCLEOTIDE SEQUENCE [LARGE SCALE GENOMIC DNA]</scope>
    <source>
        <strain evidence="5 6">DSM 338</strain>
    </source>
</reference>
<protein>
    <submittedName>
        <fullName evidence="5">Transposase</fullName>
    </submittedName>
</protein>
<evidence type="ECO:0000259" key="3">
    <source>
        <dbReference type="Pfam" id="PF13005"/>
    </source>
</evidence>
<proteinExistence type="predicted"/>
<dbReference type="Pfam" id="PF03050">
    <property type="entry name" value="DDE_Tnp_IS66"/>
    <property type="match status" value="1"/>
</dbReference>
<evidence type="ECO:0000313" key="6">
    <source>
        <dbReference type="Proteomes" id="UP001245370"/>
    </source>
</evidence>
<keyword evidence="1" id="KW-0175">Coiled coil</keyword>
<comment type="caution">
    <text evidence="5">The sequence shown here is derived from an EMBL/GenBank/DDBJ whole genome shotgun (WGS) entry which is preliminary data.</text>
</comment>
<dbReference type="InterPro" id="IPR052344">
    <property type="entry name" value="Transposase-related"/>
</dbReference>
<dbReference type="InterPro" id="IPR024474">
    <property type="entry name" value="Znf_dom_IS66"/>
</dbReference>
<dbReference type="Proteomes" id="UP001245370">
    <property type="component" value="Unassembled WGS sequence"/>
</dbReference>
<dbReference type="Pfam" id="PF13005">
    <property type="entry name" value="zf-IS66"/>
    <property type="match status" value="1"/>
</dbReference>
<feature type="domain" description="Transposase TnpC homeodomain" evidence="4">
    <location>
        <begin position="45"/>
        <end position="121"/>
    </location>
</feature>
<dbReference type="InterPro" id="IPR024463">
    <property type="entry name" value="Transposase_TnpC_homeodom"/>
</dbReference>
<evidence type="ECO:0000256" key="1">
    <source>
        <dbReference type="SAM" id="Coils"/>
    </source>
</evidence>
<evidence type="ECO:0000259" key="4">
    <source>
        <dbReference type="Pfam" id="PF13007"/>
    </source>
</evidence>
<dbReference type="EMBL" id="JAVDPY010000011">
    <property type="protein sequence ID" value="MDR6336337.1"/>
    <property type="molecule type" value="Genomic_DNA"/>
</dbReference>